<dbReference type="EMBL" id="LT629751">
    <property type="protein sequence ID" value="SDR71275.1"/>
    <property type="molecule type" value="Genomic_DNA"/>
</dbReference>
<dbReference type="InterPro" id="IPR052022">
    <property type="entry name" value="26kDa_periplasmic_antigen"/>
</dbReference>
<feature type="chain" id="PRO_5009253306" evidence="1">
    <location>
        <begin position="25"/>
        <end position="255"/>
    </location>
</feature>
<reference evidence="3" key="1">
    <citation type="submission" date="2016-10" db="EMBL/GenBank/DDBJ databases">
        <authorList>
            <person name="Varghese N."/>
            <person name="Submissions S."/>
        </authorList>
    </citation>
    <scope>NUCLEOTIDE SEQUENCE [LARGE SCALE GENOMIC DNA]</scope>
    <source>
        <strain evidence="3">KCTC 32247</strain>
    </source>
</reference>
<name>A0A1H1LB61_9PSED</name>
<dbReference type="AlphaFoldDB" id="A0A1H1LB61"/>
<dbReference type="GO" id="GO:0006974">
    <property type="term" value="P:DNA damage response"/>
    <property type="evidence" value="ECO:0007669"/>
    <property type="project" value="TreeGrafter"/>
</dbReference>
<organism evidence="2 3">
    <name type="scientific">Pseudomonas oryzae</name>
    <dbReference type="NCBI Taxonomy" id="1392877"/>
    <lineage>
        <taxon>Bacteria</taxon>
        <taxon>Pseudomonadati</taxon>
        <taxon>Pseudomonadota</taxon>
        <taxon>Gammaproteobacteria</taxon>
        <taxon>Pseudomonadales</taxon>
        <taxon>Pseudomonadaceae</taxon>
        <taxon>Pseudomonas</taxon>
    </lineage>
</organism>
<dbReference type="RefSeq" id="WP_090347076.1">
    <property type="nucleotide sequence ID" value="NZ_LT629751.1"/>
</dbReference>
<dbReference type="PANTHER" id="PTHR34387:SF1">
    <property type="entry name" value="PERIPLASMIC IMMUNOGENIC PROTEIN"/>
    <property type="match status" value="1"/>
</dbReference>
<evidence type="ECO:0000313" key="3">
    <source>
        <dbReference type="Proteomes" id="UP000243359"/>
    </source>
</evidence>
<dbReference type="Proteomes" id="UP000243359">
    <property type="component" value="Chromosome I"/>
</dbReference>
<dbReference type="InterPro" id="IPR007497">
    <property type="entry name" value="SIMPL/DUF541"/>
</dbReference>
<dbReference type="Gene3D" id="3.30.110.170">
    <property type="entry name" value="Protein of unknown function (DUF541), domain 1"/>
    <property type="match status" value="1"/>
</dbReference>
<keyword evidence="3" id="KW-1185">Reference proteome</keyword>
<protein>
    <submittedName>
        <fullName evidence="2">Predicted secreted protein</fullName>
    </submittedName>
</protein>
<dbReference type="Gene3D" id="3.30.70.2970">
    <property type="entry name" value="Protein of unknown function (DUF541), domain 2"/>
    <property type="match status" value="1"/>
</dbReference>
<sequence>MLPVQRFAALLALGASLSISQLQAAEQPLYNQISLRAEVSREVAHDRMHVTLYSEEQDADPARLAARITDSLNRAVARARTVKPVKISQGSRHSYPVYDDKGRKVVAWRERAELRLESADFAALAKLSGELLDNLQMADMHFSLSADGRKQHEDQLLEQAVAAFRARAQLVSEAMGASGYRLVRLDLDSRGGQRPPLMPMAAMKDMRMAESAPVPQIEGGNSELEVSASGVIEVQLNATPASAGVRQAPAVPDAR</sequence>
<proteinExistence type="predicted"/>
<dbReference type="Pfam" id="PF04402">
    <property type="entry name" value="SIMPL"/>
    <property type="match status" value="1"/>
</dbReference>
<evidence type="ECO:0000313" key="2">
    <source>
        <dbReference type="EMBL" id="SDR71275.1"/>
    </source>
</evidence>
<dbReference type="PANTHER" id="PTHR34387">
    <property type="entry name" value="SLR1258 PROTEIN"/>
    <property type="match status" value="1"/>
</dbReference>
<evidence type="ECO:0000256" key="1">
    <source>
        <dbReference type="SAM" id="SignalP"/>
    </source>
</evidence>
<feature type="signal peptide" evidence="1">
    <location>
        <begin position="1"/>
        <end position="24"/>
    </location>
</feature>
<gene>
    <name evidence="2" type="ORF">SAMN05216221_0071</name>
</gene>
<accession>A0A1H1LB61</accession>
<keyword evidence="1" id="KW-0732">Signal</keyword>
<dbReference type="OrthoDB" id="7062395at2"/>
<dbReference type="STRING" id="1392877.SAMN05216221_0071"/>